<dbReference type="InterPro" id="IPR050863">
    <property type="entry name" value="CenT-Element_Derived"/>
</dbReference>
<dbReference type="EMBL" id="JARBHB010000014">
    <property type="protein sequence ID" value="KAJ8869106.1"/>
    <property type="molecule type" value="Genomic_DNA"/>
</dbReference>
<protein>
    <recommendedName>
        <fullName evidence="2">DDE-1 domain-containing protein</fullName>
    </recommendedName>
</protein>
<dbReference type="PANTHER" id="PTHR19303:SF74">
    <property type="entry name" value="POGO TRANSPOSABLE ELEMENT WITH KRAB DOMAIN"/>
    <property type="match status" value="1"/>
</dbReference>
<organism evidence="3 4">
    <name type="scientific">Dryococelus australis</name>
    <dbReference type="NCBI Taxonomy" id="614101"/>
    <lineage>
        <taxon>Eukaryota</taxon>
        <taxon>Metazoa</taxon>
        <taxon>Ecdysozoa</taxon>
        <taxon>Arthropoda</taxon>
        <taxon>Hexapoda</taxon>
        <taxon>Insecta</taxon>
        <taxon>Pterygota</taxon>
        <taxon>Neoptera</taxon>
        <taxon>Polyneoptera</taxon>
        <taxon>Phasmatodea</taxon>
        <taxon>Verophasmatodea</taxon>
        <taxon>Anareolatae</taxon>
        <taxon>Phasmatidae</taxon>
        <taxon>Eurycanthinae</taxon>
        <taxon>Dryococelus</taxon>
    </lineage>
</organism>
<dbReference type="InterPro" id="IPR004875">
    <property type="entry name" value="DDE_SF_endonuclease_dom"/>
</dbReference>
<keyword evidence="4" id="KW-1185">Reference proteome</keyword>
<accession>A0ABQ9G9M9</accession>
<evidence type="ECO:0000259" key="2">
    <source>
        <dbReference type="Pfam" id="PF03184"/>
    </source>
</evidence>
<feature type="compositionally biased region" description="Basic and acidic residues" evidence="1">
    <location>
        <begin position="42"/>
        <end position="51"/>
    </location>
</feature>
<evidence type="ECO:0000313" key="3">
    <source>
        <dbReference type="EMBL" id="KAJ8869106.1"/>
    </source>
</evidence>
<gene>
    <name evidence="3" type="ORF">PR048_030672</name>
</gene>
<evidence type="ECO:0000256" key="1">
    <source>
        <dbReference type="SAM" id="MobiDB-lite"/>
    </source>
</evidence>
<reference evidence="3 4" key="1">
    <citation type="submission" date="2023-02" db="EMBL/GenBank/DDBJ databases">
        <title>LHISI_Scaffold_Assembly.</title>
        <authorList>
            <person name="Stuart O.P."/>
            <person name="Cleave R."/>
            <person name="Magrath M.J.L."/>
            <person name="Mikheyev A.S."/>
        </authorList>
    </citation>
    <scope>NUCLEOTIDE SEQUENCE [LARGE SCALE GENOMIC DNA]</scope>
    <source>
        <strain evidence="3">Daus_M_001</strain>
        <tissue evidence="3">Leg muscle</tissue>
    </source>
</reference>
<dbReference type="Proteomes" id="UP001159363">
    <property type="component" value="Chromosome 13"/>
</dbReference>
<dbReference type="Pfam" id="PF03184">
    <property type="entry name" value="DDE_1"/>
    <property type="match status" value="1"/>
</dbReference>
<dbReference type="PANTHER" id="PTHR19303">
    <property type="entry name" value="TRANSPOSON"/>
    <property type="match status" value="1"/>
</dbReference>
<feature type="domain" description="DDE-1" evidence="2">
    <location>
        <begin position="262"/>
        <end position="328"/>
    </location>
</feature>
<feature type="region of interest" description="Disordered" evidence="1">
    <location>
        <begin position="22"/>
        <end position="58"/>
    </location>
</feature>
<name>A0ABQ9G9M9_9NEOP</name>
<proteinExistence type="predicted"/>
<sequence length="390" mass="44126">MNHAVGVLGAISRGSALQKPTAVNVAGDNKEPGKKVKASKAVKWENSDRRGKSDHHKTRNRFSEQLCYGIPYATLHDRLKSGYVSKLSFGRPPIFNTAQEKEIADHVILLSKFFYDVMITDLRKLAFSFAENLQIPHNFCRANKLAGSISFRKPQATSINRITAFNKDEVKHFYDNLEGLMVKFKFSRDKIFNVNETGTAQIPGKRLAKKGEKRVETDVRWERGRCVTAVCAMSASGSFVPPMSIYPWQRLSKIMKRDGPPGWINEELFLAWLPHFSAFCKPDPKNPVLLVLDNHSSHISLESYDFCRQNGIIMLSLPPHTSHRMQCCFLCTAEEGLSRWMVNHPHQKFIPDELSGLFNIACVKMATIEKAVNGFRKTGIFPMDSDTFAE</sequence>
<dbReference type="InterPro" id="IPR036397">
    <property type="entry name" value="RNaseH_sf"/>
</dbReference>
<dbReference type="Gene3D" id="3.30.420.10">
    <property type="entry name" value="Ribonuclease H-like superfamily/Ribonuclease H"/>
    <property type="match status" value="1"/>
</dbReference>
<evidence type="ECO:0000313" key="4">
    <source>
        <dbReference type="Proteomes" id="UP001159363"/>
    </source>
</evidence>
<comment type="caution">
    <text evidence="3">The sequence shown here is derived from an EMBL/GenBank/DDBJ whole genome shotgun (WGS) entry which is preliminary data.</text>
</comment>